<dbReference type="InterPro" id="IPR036612">
    <property type="entry name" value="KH_dom_type_1_sf"/>
</dbReference>
<reference evidence="2" key="3">
    <citation type="submission" date="2021-05" db="UniProtKB">
        <authorList>
            <consortium name="EnsemblPlants"/>
        </authorList>
    </citation>
    <scope>IDENTIFICATION</scope>
    <source>
        <strain evidence="2">cv. B73</strain>
    </source>
</reference>
<feature type="compositionally biased region" description="Low complexity" evidence="1">
    <location>
        <begin position="12"/>
        <end position="21"/>
    </location>
</feature>
<sequence>MRSRISQLWSPVAGAEGSVHHGAGGGGGDLLSSRPESLVGETPLLLGEGLALRLRGPPFMMSVELRNGQTPVAKGGRGVDGVTGAAQQGGVCQCGARRHRRERGKSFKSVIAEAEAGGSPALIARGFGSGKPGSEQFEMTVPDNKVGLIIGKGEGVTLTERIVRVTGNKKQIEAAKDLIKQAMNQSGCPLMVSYNLLLYVRNLSHPATLLGQGITTVIMGNPRVLINYGQPQYPQHAPQQNYSHGYGDPRYNAPPPNQQYYGQPPMGPQQGYPQQPDPYARPPYSGPAGQWTPRGAPAADGMAPTRRHQHLMGHRLSNLLLMGKHMVQQRDLMGMVNRVTHSRVARYQLHMVRVHQQLQDILSKVAMHSTRRPNQHMVIKQQLKPMRTMGTRELQQIPTTEVPTHSSQGMVRQLVMYASSAPAASQPAYGQAGYTQPPTNPPSYDQSAAPAVSSLWDDGVPFRVGNRSVVYPNSVGFVLYLFRIMLVQLACEWTSH</sequence>
<name>A0A804QVB3_MAIZE</name>
<feature type="compositionally biased region" description="Pro residues" evidence="1">
    <location>
        <begin position="275"/>
        <end position="285"/>
    </location>
</feature>
<evidence type="ECO:0008006" key="5">
    <source>
        <dbReference type="Google" id="ProtNLM"/>
    </source>
</evidence>
<feature type="region of interest" description="Disordered" evidence="1">
    <location>
        <begin position="1"/>
        <end position="34"/>
    </location>
</feature>
<evidence type="ECO:0000313" key="2">
    <source>
        <dbReference type="EnsemblPlants" id="Zm00001eb363030_P001"/>
    </source>
</evidence>
<dbReference type="CDD" id="cd00105">
    <property type="entry name" value="KH-I"/>
    <property type="match status" value="1"/>
</dbReference>
<evidence type="ECO:0000313" key="3">
    <source>
        <dbReference type="Proteomes" id="UP000007305"/>
    </source>
</evidence>
<reference evidence="2" key="2">
    <citation type="submission" date="2019-07" db="EMBL/GenBank/DDBJ databases">
        <authorList>
            <person name="Seetharam A."/>
            <person name="Woodhouse M."/>
            <person name="Cannon E."/>
        </authorList>
    </citation>
    <scope>NUCLEOTIDE SEQUENCE [LARGE SCALE GENOMIC DNA]</scope>
    <source>
        <strain evidence="2">cv. B73</strain>
    </source>
</reference>
<feature type="region of interest" description="Disordered" evidence="1">
    <location>
        <begin position="427"/>
        <end position="449"/>
    </location>
</feature>
<feature type="region of interest" description="Disordered" evidence="1">
    <location>
        <begin position="229"/>
        <end position="302"/>
    </location>
</feature>
<organism evidence="2 3">
    <name type="scientific">Zea mays</name>
    <name type="common">Maize</name>
    <dbReference type="NCBI Taxonomy" id="4577"/>
    <lineage>
        <taxon>Eukaryota</taxon>
        <taxon>Viridiplantae</taxon>
        <taxon>Streptophyta</taxon>
        <taxon>Embryophyta</taxon>
        <taxon>Tracheophyta</taxon>
        <taxon>Spermatophyta</taxon>
        <taxon>Magnoliopsida</taxon>
        <taxon>Liliopsida</taxon>
        <taxon>Poales</taxon>
        <taxon>Poaceae</taxon>
        <taxon>PACMAD clade</taxon>
        <taxon>Panicoideae</taxon>
        <taxon>Andropogonodae</taxon>
        <taxon>Andropogoneae</taxon>
        <taxon>Tripsacinae</taxon>
        <taxon>Zea</taxon>
    </lineage>
</organism>
<dbReference type="Gramene" id="Zm00001eb363030_T001">
    <property type="protein sequence ID" value="Zm00001eb363030_P001"/>
    <property type="gene ID" value="Zm00001eb363030"/>
</dbReference>
<evidence type="ECO:0007829" key="4">
    <source>
        <dbReference type="PeptideAtlas" id="A0A804QVB3"/>
    </source>
</evidence>
<dbReference type="InParanoid" id="A0A804QVB3"/>
<dbReference type="SUPFAM" id="SSF54791">
    <property type="entry name" value="Eukaryotic type KH-domain (KH-domain type I)"/>
    <property type="match status" value="1"/>
</dbReference>
<dbReference type="Proteomes" id="UP000007305">
    <property type="component" value="Chromosome 8"/>
</dbReference>
<dbReference type="AlphaFoldDB" id="A0A804QVB3"/>
<dbReference type="GO" id="GO:0003723">
    <property type="term" value="F:RNA binding"/>
    <property type="evidence" value="ECO:0007669"/>
    <property type="project" value="InterPro"/>
</dbReference>
<dbReference type="EnsemblPlants" id="Zm00001eb363030_T001">
    <property type="protein sequence ID" value="Zm00001eb363030_P001"/>
    <property type="gene ID" value="Zm00001eb363030"/>
</dbReference>
<accession>A0A804QVB3</accession>
<reference evidence="3" key="1">
    <citation type="journal article" date="2009" name="Science">
        <title>The B73 maize genome: complexity, diversity, and dynamics.</title>
        <authorList>
            <person name="Schnable P.S."/>
            <person name="Ware D."/>
            <person name="Fulton R.S."/>
            <person name="Stein J.C."/>
            <person name="Wei F."/>
            <person name="Pasternak S."/>
            <person name="Liang C."/>
            <person name="Zhang J."/>
            <person name="Fulton L."/>
            <person name="Graves T.A."/>
            <person name="Minx P."/>
            <person name="Reily A.D."/>
            <person name="Courtney L."/>
            <person name="Kruchowski S.S."/>
            <person name="Tomlinson C."/>
            <person name="Strong C."/>
            <person name="Delehaunty K."/>
            <person name="Fronick C."/>
            <person name="Courtney B."/>
            <person name="Rock S.M."/>
            <person name="Belter E."/>
            <person name="Du F."/>
            <person name="Kim K."/>
            <person name="Abbott R.M."/>
            <person name="Cotton M."/>
            <person name="Levy A."/>
            <person name="Marchetto P."/>
            <person name="Ochoa K."/>
            <person name="Jackson S.M."/>
            <person name="Gillam B."/>
            <person name="Chen W."/>
            <person name="Yan L."/>
            <person name="Higginbotham J."/>
            <person name="Cardenas M."/>
            <person name="Waligorski J."/>
            <person name="Applebaum E."/>
            <person name="Phelps L."/>
            <person name="Falcone J."/>
            <person name="Kanchi K."/>
            <person name="Thane T."/>
            <person name="Scimone A."/>
            <person name="Thane N."/>
            <person name="Henke J."/>
            <person name="Wang T."/>
            <person name="Ruppert J."/>
            <person name="Shah N."/>
            <person name="Rotter K."/>
            <person name="Hodges J."/>
            <person name="Ingenthron E."/>
            <person name="Cordes M."/>
            <person name="Kohlberg S."/>
            <person name="Sgro J."/>
            <person name="Delgado B."/>
            <person name="Mead K."/>
            <person name="Chinwalla A."/>
            <person name="Leonard S."/>
            <person name="Crouse K."/>
            <person name="Collura K."/>
            <person name="Kudrna D."/>
            <person name="Currie J."/>
            <person name="He R."/>
            <person name="Angelova A."/>
            <person name="Rajasekar S."/>
            <person name="Mueller T."/>
            <person name="Lomeli R."/>
            <person name="Scara G."/>
            <person name="Ko A."/>
            <person name="Delaney K."/>
            <person name="Wissotski M."/>
            <person name="Lopez G."/>
            <person name="Campos D."/>
            <person name="Braidotti M."/>
            <person name="Ashley E."/>
            <person name="Golser W."/>
            <person name="Kim H."/>
            <person name="Lee S."/>
            <person name="Lin J."/>
            <person name="Dujmic Z."/>
            <person name="Kim W."/>
            <person name="Talag J."/>
            <person name="Zuccolo A."/>
            <person name="Fan C."/>
            <person name="Sebastian A."/>
            <person name="Kramer M."/>
            <person name="Spiegel L."/>
            <person name="Nascimento L."/>
            <person name="Zutavern T."/>
            <person name="Miller B."/>
            <person name="Ambroise C."/>
            <person name="Muller S."/>
            <person name="Spooner W."/>
            <person name="Narechania A."/>
            <person name="Ren L."/>
            <person name="Wei S."/>
            <person name="Kumari S."/>
            <person name="Faga B."/>
            <person name="Levy M.J."/>
            <person name="McMahan L."/>
            <person name="Van Buren P."/>
            <person name="Vaughn M.W."/>
            <person name="Ying K."/>
            <person name="Yeh C.-T."/>
            <person name="Emrich S.J."/>
            <person name="Jia Y."/>
            <person name="Kalyanaraman A."/>
            <person name="Hsia A.-P."/>
            <person name="Barbazuk W.B."/>
            <person name="Baucom R.S."/>
            <person name="Brutnell T.P."/>
            <person name="Carpita N.C."/>
            <person name="Chaparro C."/>
            <person name="Chia J.-M."/>
            <person name="Deragon J.-M."/>
            <person name="Estill J.C."/>
            <person name="Fu Y."/>
            <person name="Jeddeloh J.A."/>
            <person name="Han Y."/>
            <person name="Lee H."/>
            <person name="Li P."/>
            <person name="Lisch D.R."/>
            <person name="Liu S."/>
            <person name="Liu Z."/>
            <person name="Nagel D.H."/>
            <person name="McCann M.C."/>
            <person name="SanMiguel P."/>
            <person name="Myers A.M."/>
            <person name="Nettleton D."/>
            <person name="Nguyen J."/>
            <person name="Penning B.W."/>
            <person name="Ponnala L."/>
            <person name="Schneider K.L."/>
            <person name="Schwartz D.C."/>
            <person name="Sharma A."/>
            <person name="Soderlund C."/>
            <person name="Springer N.M."/>
            <person name="Sun Q."/>
            <person name="Wang H."/>
            <person name="Waterman M."/>
            <person name="Westerman R."/>
            <person name="Wolfgruber T.K."/>
            <person name="Yang L."/>
            <person name="Yu Y."/>
            <person name="Zhang L."/>
            <person name="Zhou S."/>
            <person name="Zhu Q."/>
            <person name="Bennetzen J.L."/>
            <person name="Dawe R.K."/>
            <person name="Jiang J."/>
            <person name="Jiang N."/>
            <person name="Presting G.G."/>
            <person name="Wessler S.R."/>
            <person name="Aluru S."/>
            <person name="Martienssen R.A."/>
            <person name="Clifton S.W."/>
            <person name="McCombie W.R."/>
            <person name="Wing R.A."/>
            <person name="Wilson R.K."/>
        </authorList>
    </citation>
    <scope>NUCLEOTIDE SEQUENCE [LARGE SCALE GENOMIC DNA]</scope>
    <source>
        <strain evidence="3">cv. B73</strain>
    </source>
</reference>
<protein>
    <recommendedName>
        <fullName evidence="5">KH domain-containing protein</fullName>
    </recommendedName>
</protein>
<feature type="compositionally biased region" description="Low complexity" evidence="1">
    <location>
        <begin position="258"/>
        <end position="274"/>
    </location>
</feature>
<keyword evidence="4" id="KW-1267">Proteomics identification</keyword>
<keyword evidence="3" id="KW-1185">Reference proteome</keyword>
<evidence type="ECO:0000256" key="1">
    <source>
        <dbReference type="SAM" id="MobiDB-lite"/>
    </source>
</evidence>
<proteinExistence type="evidence at protein level"/>
<feature type="compositionally biased region" description="Polar residues" evidence="1">
    <location>
        <begin position="229"/>
        <end position="243"/>
    </location>
</feature>